<gene>
    <name evidence="7" type="primary">LOC110806173</name>
</gene>
<reference evidence="7" key="2">
    <citation type="submission" date="2025-08" db="UniProtKB">
        <authorList>
            <consortium name="RefSeq"/>
        </authorList>
    </citation>
    <scope>IDENTIFICATION</scope>
    <source>
        <tissue evidence="7">Leaf</tissue>
    </source>
</reference>
<dbReference type="Pfam" id="PF00076">
    <property type="entry name" value="RRM_1"/>
    <property type="match status" value="1"/>
</dbReference>
<dbReference type="SUPFAM" id="SSF54928">
    <property type="entry name" value="RNA-binding domain, RBD"/>
    <property type="match status" value="1"/>
</dbReference>
<dbReference type="Gene3D" id="3.10.450.50">
    <property type="match status" value="1"/>
</dbReference>
<evidence type="ECO:0000313" key="7">
    <source>
        <dbReference type="RefSeq" id="XP_021867496.1"/>
    </source>
</evidence>
<organism evidence="6 7">
    <name type="scientific">Spinacia oleracea</name>
    <name type="common">Spinach</name>
    <dbReference type="NCBI Taxonomy" id="3562"/>
    <lineage>
        <taxon>Eukaryota</taxon>
        <taxon>Viridiplantae</taxon>
        <taxon>Streptophyta</taxon>
        <taxon>Embryophyta</taxon>
        <taxon>Tracheophyta</taxon>
        <taxon>Spermatophyta</taxon>
        <taxon>Magnoliopsida</taxon>
        <taxon>eudicotyledons</taxon>
        <taxon>Gunneridae</taxon>
        <taxon>Pentapetalae</taxon>
        <taxon>Caryophyllales</taxon>
        <taxon>Chenopodiaceae</taxon>
        <taxon>Chenopodioideae</taxon>
        <taxon>Anserineae</taxon>
        <taxon>Spinacia</taxon>
    </lineage>
</organism>
<feature type="region of interest" description="Disordered" evidence="3">
    <location>
        <begin position="385"/>
        <end position="463"/>
    </location>
</feature>
<protein>
    <submittedName>
        <fullName evidence="7">Nuclear transport factor 2</fullName>
    </submittedName>
</protein>
<sequence>MAAQTDVCSSDLSAETVGHAFVGQFYQILHQNPELVYRFYQDSSTMSRPGPDGTLSTVTSMEGIKELMLSLDCEDYKAEILTADAQASYMNGVIVLVTGRLTGKDYVRRNFTESFFLAPQDKGFFVLNDTFRFVEEDSSPEVNSVVEKDVDTSAPAAPVIPIEETTKASDVTVNHAPAVEDVTETVSISKDEPKSTVEKAVPQASADVVQPVAETLQNGHVDAPKKSYASLLKNLSEGAIKTTVPRLASATKAANLKASQKSVAPSPAVQPTRPAPVSTAVPKSSAPSDSNGNFDVQAEETDHSVYIGYLPLDATVAQVENEFKRFGAIKNNGIQVRSNKGFCFGFVEYEDATGKQNAIDCGHIIIGENKAFIQKKKTPTKVINGVSMYPAGRNGYRNNDSFKGRSSNYSNGGGGRNNYVRNNNNEKQRNGEVPSRGNNRNNGDGNVYQNGAGRGSRQGPPSK</sequence>
<feature type="domain" description="RRM" evidence="4">
    <location>
        <begin position="303"/>
        <end position="393"/>
    </location>
</feature>
<dbReference type="InterPro" id="IPR039539">
    <property type="entry name" value="Ras_GTPase_bind_prot"/>
</dbReference>
<dbReference type="OrthoDB" id="339151at2759"/>
<dbReference type="CDD" id="cd00780">
    <property type="entry name" value="NTF2"/>
    <property type="match status" value="1"/>
</dbReference>
<dbReference type="PROSITE" id="PS50177">
    <property type="entry name" value="NTF2_DOMAIN"/>
    <property type="match status" value="1"/>
</dbReference>
<evidence type="ECO:0000259" key="5">
    <source>
        <dbReference type="PROSITE" id="PS50177"/>
    </source>
</evidence>
<dbReference type="GeneID" id="110806173"/>
<dbReference type="Pfam" id="PF02136">
    <property type="entry name" value="NTF2"/>
    <property type="match status" value="1"/>
</dbReference>
<dbReference type="RefSeq" id="XP_021867496.1">
    <property type="nucleotide sequence ID" value="XM_022011804.2"/>
</dbReference>
<keyword evidence="1 2" id="KW-0694">RNA-binding</keyword>
<dbReference type="AlphaFoldDB" id="A0A9R0JH97"/>
<feature type="compositionally biased region" description="Low complexity" evidence="3">
    <location>
        <begin position="436"/>
        <end position="446"/>
    </location>
</feature>
<dbReference type="InterPro" id="IPR000504">
    <property type="entry name" value="RRM_dom"/>
</dbReference>
<dbReference type="CDD" id="cd00590">
    <property type="entry name" value="RRM_SF"/>
    <property type="match status" value="1"/>
</dbReference>
<evidence type="ECO:0000256" key="2">
    <source>
        <dbReference type="PROSITE-ProRule" id="PRU00176"/>
    </source>
</evidence>
<feature type="domain" description="NTF2" evidence="5">
    <location>
        <begin position="17"/>
        <end position="133"/>
    </location>
</feature>
<keyword evidence="6" id="KW-1185">Reference proteome</keyword>
<evidence type="ECO:0000256" key="1">
    <source>
        <dbReference type="ARBA" id="ARBA00022884"/>
    </source>
</evidence>
<dbReference type="PROSITE" id="PS50102">
    <property type="entry name" value="RRM"/>
    <property type="match status" value="1"/>
</dbReference>
<feature type="region of interest" description="Disordered" evidence="3">
    <location>
        <begin position="257"/>
        <end position="295"/>
    </location>
</feature>
<dbReference type="GO" id="GO:0005829">
    <property type="term" value="C:cytosol"/>
    <property type="evidence" value="ECO:0000318"/>
    <property type="project" value="GO_Central"/>
</dbReference>
<proteinExistence type="predicted"/>
<dbReference type="GO" id="GO:1990904">
    <property type="term" value="C:ribonucleoprotein complex"/>
    <property type="evidence" value="ECO:0007669"/>
    <property type="project" value="TreeGrafter"/>
</dbReference>
<reference evidence="6" key="1">
    <citation type="journal article" date="2021" name="Nat. Commun.">
        <title>Genomic analyses provide insights into spinach domestication and the genetic basis of agronomic traits.</title>
        <authorList>
            <person name="Cai X."/>
            <person name="Sun X."/>
            <person name="Xu C."/>
            <person name="Sun H."/>
            <person name="Wang X."/>
            <person name="Ge C."/>
            <person name="Zhang Z."/>
            <person name="Wang Q."/>
            <person name="Fei Z."/>
            <person name="Jiao C."/>
            <person name="Wang Q."/>
        </authorList>
    </citation>
    <scope>NUCLEOTIDE SEQUENCE [LARGE SCALE GENOMIC DNA]</scope>
    <source>
        <strain evidence="6">cv. Varoflay</strain>
    </source>
</reference>
<evidence type="ECO:0000259" key="4">
    <source>
        <dbReference type="PROSITE" id="PS50102"/>
    </source>
</evidence>
<dbReference type="SMART" id="SM00360">
    <property type="entry name" value="RRM"/>
    <property type="match status" value="1"/>
</dbReference>
<accession>A0A9R0JH97</accession>
<dbReference type="KEGG" id="soe:110806173"/>
<evidence type="ECO:0000313" key="6">
    <source>
        <dbReference type="Proteomes" id="UP000813463"/>
    </source>
</evidence>
<feature type="compositionally biased region" description="Polar residues" evidence="3">
    <location>
        <begin position="281"/>
        <end position="294"/>
    </location>
</feature>
<dbReference type="InterPro" id="IPR002075">
    <property type="entry name" value="NTF2_dom"/>
</dbReference>
<dbReference type="Gene3D" id="3.30.70.330">
    <property type="match status" value="1"/>
</dbReference>
<dbReference type="PANTHER" id="PTHR10693:SF75">
    <property type="entry name" value="NUCLEAR TRANSPORT FACTOR 2"/>
    <property type="match status" value="1"/>
</dbReference>
<dbReference type="FunFam" id="3.10.450.50:FF:000003">
    <property type="entry name" value="Nuclear transport factor 2 family protein"/>
    <property type="match status" value="1"/>
</dbReference>
<dbReference type="PANTHER" id="PTHR10693">
    <property type="entry name" value="RAS GTPASE-ACTIVATING PROTEIN-BINDING PROTEIN"/>
    <property type="match status" value="1"/>
</dbReference>
<dbReference type="InterPro" id="IPR032710">
    <property type="entry name" value="NTF2-like_dom_sf"/>
</dbReference>
<dbReference type="Proteomes" id="UP000813463">
    <property type="component" value="Chromosome 3"/>
</dbReference>
<dbReference type="InterPro" id="IPR012677">
    <property type="entry name" value="Nucleotide-bd_a/b_plait_sf"/>
</dbReference>
<evidence type="ECO:0000256" key="3">
    <source>
        <dbReference type="SAM" id="MobiDB-lite"/>
    </source>
</evidence>
<dbReference type="InterPro" id="IPR018222">
    <property type="entry name" value="Nuclear_transport_factor_2_euk"/>
</dbReference>
<dbReference type="SUPFAM" id="SSF54427">
    <property type="entry name" value="NTF2-like"/>
    <property type="match status" value="1"/>
</dbReference>
<name>A0A9R0JH97_SPIOL</name>
<dbReference type="InterPro" id="IPR035979">
    <property type="entry name" value="RBD_domain_sf"/>
</dbReference>
<dbReference type="GO" id="GO:0003729">
    <property type="term" value="F:mRNA binding"/>
    <property type="evidence" value="ECO:0000318"/>
    <property type="project" value="GO_Central"/>
</dbReference>